<gene>
    <name evidence="3" type="ORF">MDUV_28740</name>
</gene>
<dbReference type="GO" id="GO:0016747">
    <property type="term" value="F:acyltransferase activity, transferring groups other than amino-acyl groups"/>
    <property type="evidence" value="ECO:0007669"/>
    <property type="project" value="InterPro"/>
</dbReference>
<name>A0A7I7K343_9MYCO</name>
<reference evidence="3 4" key="1">
    <citation type="journal article" date="2019" name="Emerg. Microbes Infect.">
        <title>Comprehensive subspecies identification of 175 nontuberculous mycobacteria species based on 7547 genomic profiles.</title>
        <authorList>
            <person name="Matsumoto Y."/>
            <person name="Kinjo T."/>
            <person name="Motooka D."/>
            <person name="Nabeya D."/>
            <person name="Jung N."/>
            <person name="Uechi K."/>
            <person name="Horii T."/>
            <person name="Iida T."/>
            <person name="Fujita J."/>
            <person name="Nakamura S."/>
        </authorList>
    </citation>
    <scope>NUCLEOTIDE SEQUENCE [LARGE SCALE GENOMIC DNA]</scope>
    <source>
        <strain evidence="3 4">JCM 6396</strain>
    </source>
</reference>
<feature type="transmembrane region" description="Helical" evidence="1">
    <location>
        <begin position="231"/>
        <end position="253"/>
    </location>
</feature>
<dbReference type="GO" id="GO:0000271">
    <property type="term" value="P:polysaccharide biosynthetic process"/>
    <property type="evidence" value="ECO:0007669"/>
    <property type="project" value="TreeGrafter"/>
</dbReference>
<dbReference type="GO" id="GO:0016020">
    <property type="term" value="C:membrane"/>
    <property type="evidence" value="ECO:0007669"/>
    <property type="project" value="TreeGrafter"/>
</dbReference>
<evidence type="ECO:0000259" key="2">
    <source>
        <dbReference type="Pfam" id="PF01757"/>
    </source>
</evidence>
<dbReference type="KEGG" id="mdu:MDUV_28740"/>
<feature type="transmembrane region" description="Helical" evidence="1">
    <location>
        <begin position="32"/>
        <end position="54"/>
    </location>
</feature>
<evidence type="ECO:0000313" key="4">
    <source>
        <dbReference type="Proteomes" id="UP000467006"/>
    </source>
</evidence>
<dbReference type="PANTHER" id="PTHR23028">
    <property type="entry name" value="ACETYLTRANSFERASE"/>
    <property type="match status" value="1"/>
</dbReference>
<evidence type="ECO:0000313" key="3">
    <source>
        <dbReference type="EMBL" id="BBX18014.1"/>
    </source>
</evidence>
<dbReference type="InterPro" id="IPR002656">
    <property type="entry name" value="Acyl_transf_3_dom"/>
</dbReference>
<dbReference type="AlphaFoldDB" id="A0A7I7K343"/>
<keyword evidence="4" id="KW-1185">Reference proteome</keyword>
<organism evidence="3 4">
    <name type="scientific">Mycolicibacterium duvalii</name>
    <dbReference type="NCBI Taxonomy" id="39688"/>
    <lineage>
        <taxon>Bacteria</taxon>
        <taxon>Bacillati</taxon>
        <taxon>Actinomycetota</taxon>
        <taxon>Actinomycetes</taxon>
        <taxon>Mycobacteriales</taxon>
        <taxon>Mycobacteriaceae</taxon>
        <taxon>Mycolicibacterium</taxon>
    </lineage>
</organism>
<keyword evidence="1" id="KW-0812">Transmembrane</keyword>
<keyword evidence="1" id="KW-1133">Transmembrane helix</keyword>
<feature type="transmembrane region" description="Helical" evidence="1">
    <location>
        <begin position="6"/>
        <end position="25"/>
    </location>
</feature>
<feature type="transmembrane region" description="Helical" evidence="1">
    <location>
        <begin position="92"/>
        <end position="112"/>
    </location>
</feature>
<dbReference type="EMBL" id="AP022563">
    <property type="protein sequence ID" value="BBX18014.1"/>
    <property type="molecule type" value="Genomic_DNA"/>
</dbReference>
<dbReference type="Pfam" id="PF01757">
    <property type="entry name" value="Acyl_transf_3"/>
    <property type="match status" value="1"/>
</dbReference>
<feature type="transmembrane region" description="Helical" evidence="1">
    <location>
        <begin position="159"/>
        <end position="180"/>
    </location>
</feature>
<keyword evidence="1" id="KW-0472">Membrane</keyword>
<accession>A0A7I7K343</accession>
<proteinExistence type="predicted"/>
<dbReference type="InterPro" id="IPR050879">
    <property type="entry name" value="Acyltransferase_3"/>
</dbReference>
<evidence type="ECO:0000256" key="1">
    <source>
        <dbReference type="SAM" id="Phobius"/>
    </source>
</evidence>
<sequence length="279" mass="30075">MSIEEQFLFFWPLIILAITVIAVRWQWREERFTVAMAIVIGGVTAASLVWAFHLSSVSPTWAYFGTFTRLWELGAGALLATPVGVLSRTPDWLRPLLSWIGVGALAASASLIGDATAFPAPWALLPVAGTLLVIAAGVGREPAFQPLLRNRALTYVGNISYSLYLVHWPVIVLLAAVMSASVYYDAAVLALAFGLAIALHHFVDTPVRYASVAAVRQARRDFKHRLFHVEFATKVAGVAALLLITASLVAYAARPDAYKAAPQPVCCGPTHAGTPSPQR</sequence>
<feature type="transmembrane region" description="Helical" evidence="1">
    <location>
        <begin position="118"/>
        <end position="138"/>
    </location>
</feature>
<protein>
    <recommendedName>
        <fullName evidence="2">Acyltransferase 3 domain-containing protein</fullName>
    </recommendedName>
</protein>
<feature type="transmembrane region" description="Helical" evidence="1">
    <location>
        <begin position="186"/>
        <end position="210"/>
    </location>
</feature>
<dbReference type="Proteomes" id="UP000467006">
    <property type="component" value="Chromosome"/>
</dbReference>
<feature type="domain" description="Acyltransferase 3" evidence="2">
    <location>
        <begin position="9"/>
        <end position="199"/>
    </location>
</feature>
<dbReference type="PANTHER" id="PTHR23028:SF53">
    <property type="entry name" value="ACYL_TRANSF_3 DOMAIN-CONTAINING PROTEIN"/>
    <property type="match status" value="1"/>
</dbReference>